<reference evidence="1" key="1">
    <citation type="submission" date="2020-04" db="EMBL/GenBank/DDBJ databases">
        <authorList>
            <person name="Alioto T."/>
            <person name="Alioto T."/>
            <person name="Gomez Garrido J."/>
        </authorList>
    </citation>
    <scope>NUCLEOTIDE SEQUENCE</scope>
    <source>
        <strain evidence="1">A484AB</strain>
    </source>
</reference>
<organism evidence="1 2">
    <name type="scientific">Paramuricea clavata</name>
    <name type="common">Red gorgonian</name>
    <name type="synonym">Violescent sea-whip</name>
    <dbReference type="NCBI Taxonomy" id="317549"/>
    <lineage>
        <taxon>Eukaryota</taxon>
        <taxon>Metazoa</taxon>
        <taxon>Cnidaria</taxon>
        <taxon>Anthozoa</taxon>
        <taxon>Octocorallia</taxon>
        <taxon>Malacalcyonacea</taxon>
        <taxon>Plexauridae</taxon>
        <taxon>Paramuricea</taxon>
    </lineage>
</organism>
<evidence type="ECO:0000313" key="2">
    <source>
        <dbReference type="Proteomes" id="UP001152795"/>
    </source>
</evidence>
<sequence>MPPKRKDKETTDDNDELVSLKMVKVLMSQQESAFKSLLDSLIKSTIARVDGLVKEVADLKASLEYSQKDIAESGKSIKQNEKTIAAITVELTSTKTTLDKCHNKATYLENQSRRNNIRVIGIQKNPTKRGKNQRL</sequence>
<dbReference type="EMBL" id="CACRXK020009878">
    <property type="protein sequence ID" value="CAB4018154.1"/>
    <property type="molecule type" value="Genomic_DNA"/>
</dbReference>
<accession>A0A7D9IWZ9</accession>
<dbReference type="Proteomes" id="UP001152795">
    <property type="component" value="Unassembled WGS sequence"/>
</dbReference>
<protein>
    <submittedName>
        <fullName evidence="1">Uncharacterized protein</fullName>
    </submittedName>
</protein>
<dbReference type="OrthoDB" id="8915690at2759"/>
<name>A0A7D9IWZ9_PARCT</name>
<dbReference type="AlphaFoldDB" id="A0A7D9IWZ9"/>
<evidence type="ECO:0000313" key="1">
    <source>
        <dbReference type="EMBL" id="CAB4018154.1"/>
    </source>
</evidence>
<gene>
    <name evidence="1" type="ORF">PACLA_8A020233</name>
</gene>
<keyword evidence="2" id="KW-1185">Reference proteome</keyword>
<comment type="caution">
    <text evidence="1">The sequence shown here is derived from an EMBL/GenBank/DDBJ whole genome shotgun (WGS) entry which is preliminary data.</text>
</comment>
<proteinExistence type="predicted"/>